<gene>
    <name evidence="1" type="ORF">NU08_2414</name>
</gene>
<comment type="caution">
    <text evidence="1">The sequence shown here is derived from an EMBL/GenBank/DDBJ whole genome shotgun (WGS) entry which is preliminary data.</text>
</comment>
<name>A0A444VXW3_9FLAO</name>
<proteinExistence type="predicted"/>
<dbReference type="AlphaFoldDB" id="A0A444VXW3"/>
<reference evidence="1 2" key="1">
    <citation type="submission" date="2014-12" db="EMBL/GenBank/DDBJ databases">
        <title>Genome sequence of Flavobacterium anhuiense RCM74.</title>
        <authorList>
            <person name="Kim J.F."/>
            <person name="Song J.Y."/>
            <person name="Kwak M.-J."/>
            <person name="Lee S.-W."/>
        </authorList>
    </citation>
    <scope>NUCLEOTIDE SEQUENCE [LARGE SCALE GENOMIC DNA]</scope>
    <source>
        <strain evidence="1 2">RCM74</strain>
    </source>
</reference>
<organism evidence="1 2">
    <name type="scientific">Flavobacterium anhuiense</name>
    <dbReference type="NCBI Taxonomy" id="459526"/>
    <lineage>
        <taxon>Bacteria</taxon>
        <taxon>Pseudomonadati</taxon>
        <taxon>Bacteroidota</taxon>
        <taxon>Flavobacteriia</taxon>
        <taxon>Flavobacteriales</taxon>
        <taxon>Flavobacteriaceae</taxon>
        <taxon>Flavobacterium</taxon>
    </lineage>
</organism>
<dbReference type="EMBL" id="JUIV01000008">
    <property type="protein sequence ID" value="RYJ38437.1"/>
    <property type="molecule type" value="Genomic_DNA"/>
</dbReference>
<evidence type="ECO:0000313" key="1">
    <source>
        <dbReference type="EMBL" id="RYJ38437.1"/>
    </source>
</evidence>
<protein>
    <submittedName>
        <fullName evidence="1">Uncharacterized protein</fullName>
    </submittedName>
</protein>
<sequence>MVYSSFEYLQTQDFLVLKMATNQKCLIWKNKKISDQK</sequence>
<accession>A0A444VXW3</accession>
<evidence type="ECO:0000313" key="2">
    <source>
        <dbReference type="Proteomes" id="UP000290433"/>
    </source>
</evidence>
<dbReference type="Proteomes" id="UP000290433">
    <property type="component" value="Unassembled WGS sequence"/>
</dbReference>